<gene>
    <name evidence="2" type="ORF">GCM10010384_66150</name>
</gene>
<sequence length="214" mass="22141">MSRITVFGAAGKAGSRVVAEAAARGHQVTAVARDLDALTALPDGVQAAAGDVTDPESVAALTKGADAIVLTVGGPDAALYTNAVSAAASAARALGLAGPRILHMGGGASLLNSEGVRFFDAPGFPEEFKPYAIGQIRALDAYLALGDDVTWTYLSPPPVHFAPGTRSGHYRTGLDHPVVGDDGQARISYEDYAAALVDEIENPRHLNRRFTVGY</sequence>
<protein>
    <submittedName>
        <fullName evidence="2">3-beta hydroxysteroid dehydrogenase</fullName>
    </submittedName>
</protein>
<dbReference type="InterPro" id="IPR016040">
    <property type="entry name" value="NAD(P)-bd_dom"/>
</dbReference>
<proteinExistence type="predicted"/>
<dbReference type="SUPFAM" id="SSF51735">
    <property type="entry name" value="NAD(P)-binding Rossmann-fold domains"/>
    <property type="match status" value="1"/>
</dbReference>
<dbReference type="InterPro" id="IPR036291">
    <property type="entry name" value="NAD(P)-bd_dom_sf"/>
</dbReference>
<evidence type="ECO:0000259" key="1">
    <source>
        <dbReference type="Pfam" id="PF13460"/>
    </source>
</evidence>
<evidence type="ECO:0000313" key="3">
    <source>
        <dbReference type="Proteomes" id="UP000653308"/>
    </source>
</evidence>
<reference evidence="3" key="1">
    <citation type="journal article" date="2019" name="Int. J. Syst. Evol. Microbiol.">
        <title>The Global Catalogue of Microorganisms (GCM) 10K type strain sequencing project: providing services to taxonomists for standard genome sequencing and annotation.</title>
        <authorList>
            <consortium name="The Broad Institute Genomics Platform"/>
            <consortium name="The Broad Institute Genome Sequencing Center for Infectious Disease"/>
            <person name="Wu L."/>
            <person name="Ma J."/>
        </authorList>
    </citation>
    <scope>NUCLEOTIDE SEQUENCE [LARGE SCALE GENOMIC DNA]</scope>
    <source>
        <strain evidence="3">JCM 4957</strain>
    </source>
</reference>
<comment type="caution">
    <text evidence="2">The sequence shown here is derived from an EMBL/GenBank/DDBJ whole genome shotgun (WGS) entry which is preliminary data.</text>
</comment>
<evidence type="ECO:0000313" key="2">
    <source>
        <dbReference type="EMBL" id="GGY50938.1"/>
    </source>
</evidence>
<dbReference type="PANTHER" id="PTHR43355">
    <property type="entry name" value="FLAVIN REDUCTASE (NADPH)"/>
    <property type="match status" value="1"/>
</dbReference>
<dbReference type="Gene3D" id="3.40.50.720">
    <property type="entry name" value="NAD(P)-binding Rossmann-like Domain"/>
    <property type="match status" value="1"/>
</dbReference>
<name>A0ABQ3AJJ1_9ACTN</name>
<dbReference type="InterPro" id="IPR051606">
    <property type="entry name" value="Polyketide_Oxido-like"/>
</dbReference>
<accession>A0ABQ3AJJ1</accession>
<organism evidence="2 3">
    <name type="scientific">Streptomyces djakartensis</name>
    <dbReference type="NCBI Taxonomy" id="68193"/>
    <lineage>
        <taxon>Bacteria</taxon>
        <taxon>Bacillati</taxon>
        <taxon>Actinomycetota</taxon>
        <taxon>Actinomycetes</taxon>
        <taxon>Kitasatosporales</taxon>
        <taxon>Streptomycetaceae</taxon>
        <taxon>Streptomyces</taxon>
    </lineage>
</organism>
<dbReference type="Pfam" id="PF13460">
    <property type="entry name" value="NAD_binding_10"/>
    <property type="match status" value="1"/>
</dbReference>
<dbReference type="RefSeq" id="WP_190201669.1">
    <property type="nucleotide sequence ID" value="NZ_BMWE01000034.1"/>
</dbReference>
<keyword evidence="3" id="KW-1185">Reference proteome</keyword>
<dbReference type="PANTHER" id="PTHR43355:SF2">
    <property type="entry name" value="FLAVIN REDUCTASE (NADPH)"/>
    <property type="match status" value="1"/>
</dbReference>
<dbReference type="EMBL" id="BMWE01000034">
    <property type="protein sequence ID" value="GGY50938.1"/>
    <property type="molecule type" value="Genomic_DNA"/>
</dbReference>
<feature type="domain" description="NAD(P)-binding" evidence="1">
    <location>
        <begin position="8"/>
        <end position="203"/>
    </location>
</feature>
<dbReference type="Proteomes" id="UP000653308">
    <property type="component" value="Unassembled WGS sequence"/>
</dbReference>